<evidence type="ECO:0000256" key="3">
    <source>
        <dbReference type="ARBA" id="ARBA00022679"/>
    </source>
</evidence>
<dbReference type="InterPro" id="IPR050390">
    <property type="entry name" value="C5-Methyltransferase"/>
</dbReference>
<evidence type="ECO:0000256" key="4">
    <source>
        <dbReference type="ARBA" id="ARBA00022691"/>
    </source>
</evidence>
<organism evidence="7 8">
    <name type="scientific">Sordaria brevicollis</name>
    <dbReference type="NCBI Taxonomy" id="83679"/>
    <lineage>
        <taxon>Eukaryota</taxon>
        <taxon>Fungi</taxon>
        <taxon>Dikarya</taxon>
        <taxon>Ascomycota</taxon>
        <taxon>Pezizomycotina</taxon>
        <taxon>Sordariomycetes</taxon>
        <taxon>Sordariomycetidae</taxon>
        <taxon>Sordariales</taxon>
        <taxon>Sordariaceae</taxon>
        <taxon>Sordaria</taxon>
    </lineage>
</organism>
<sequence>MAEMWEPNLAPGHQENPWVVDDEKDVIHIHDEEVVEAEVAEIIDLTNDLDLHEEHRESDILRPEEESLQHFPLDQGFSVRQGQTVELREPRPVGKFLLSFVRIQSIIRHTNAVVTIRGHGFTRAKEMNGCLPKQLNECCLVAMVNTHDPRPWKEQAIIDIRPDDVLTIRNLRVTNAPFPRYRDSSSEAARQQVKDTGILVARYVYIEYHQDHDHKPREWAFVRVDEEEADENFRTPSRVLVNDWRGGNVKGGSFIPGDSRQIHDLDAPTIPTNEPTHVPFEQKYTAGDTFSGAGGSCRGIVEAGVHLEFCVDNWEHAVESLKVNFEDTKIHVIDMHDFIVDDSIRYRVDILHLSPPCQVWSPAHTRPGQNDEKNLAILFSCPPLIKKIRPRIFTVEQTFGILHPRFDIFFQSLVQGFTDLGYSVRWKVVNFSHYGLPQPRRRLIMIGAGPGERLPPFPKPTHSPDVKPNQRGGGLKPLATARQVLSQLDGRRQYSLHQPYLQPFQSRKTPWDRNKPLPYTVTCGAAENYHWSGLRQFTPQEYALLQGFPIHHKFAGNYIKKQIGNAFPPIFVKLLYQHLTSWLDDQDNVVRQAPRVIPRVDNDVALRTPVARRQENIVPKGEDEEVTFLSSRKRRALASNTIDLVNDDDGDGDGDGDNKYIRKRARLNISPIRAKQQTIIDLDEDMTALDLVQEADNGRDDARSDTATLRGQSPTDMDSPPRSPVTPFPTRLAPSPPSYHLSAPPSRTLFSHPRPSIATPSSRHRPGQPGQSSPLPSLLRSNNTSSSRALRSIFDSSNGQQAVRRRLFFTVPPPRAQPFSSPSSGSTSSTTTTSSSSSGSGSDSVEGSGSGEGQSPSSNGNGSKSPNSSQVKKEDQDQGQNQKGGGGRGTGTGTKEEPMELFSD</sequence>
<comment type="caution">
    <text evidence="7">The sequence shown here is derived from an EMBL/GenBank/DDBJ whole genome shotgun (WGS) entry which is preliminary data.</text>
</comment>
<dbReference type="Gene3D" id="3.40.50.150">
    <property type="entry name" value="Vaccinia Virus protein VP39"/>
    <property type="match status" value="1"/>
</dbReference>
<dbReference type="GO" id="GO:0032259">
    <property type="term" value="P:methylation"/>
    <property type="evidence" value="ECO:0007669"/>
    <property type="project" value="UniProtKB-KW"/>
</dbReference>
<dbReference type="PANTHER" id="PTHR10629">
    <property type="entry name" value="CYTOSINE-SPECIFIC METHYLTRANSFERASE"/>
    <property type="match status" value="1"/>
</dbReference>
<feature type="compositionally biased region" description="Low complexity" evidence="6">
    <location>
        <begin position="820"/>
        <end position="869"/>
    </location>
</feature>
<evidence type="ECO:0000256" key="2">
    <source>
        <dbReference type="ARBA" id="ARBA00022603"/>
    </source>
</evidence>
<dbReference type="GO" id="GO:0003677">
    <property type="term" value="F:DNA binding"/>
    <property type="evidence" value="ECO:0007669"/>
    <property type="project" value="TreeGrafter"/>
</dbReference>
<dbReference type="GO" id="GO:0003886">
    <property type="term" value="F:DNA (cytosine-5-)-methyltransferase activity"/>
    <property type="evidence" value="ECO:0007669"/>
    <property type="project" value="UniProtKB-EC"/>
</dbReference>
<feature type="compositionally biased region" description="Low complexity" evidence="6">
    <location>
        <begin position="767"/>
        <end position="788"/>
    </location>
</feature>
<evidence type="ECO:0000313" key="8">
    <source>
        <dbReference type="Proteomes" id="UP001281003"/>
    </source>
</evidence>
<feature type="compositionally biased region" description="Polar residues" evidence="6">
    <location>
        <begin position="705"/>
        <end position="716"/>
    </location>
</feature>
<keyword evidence="4 5" id="KW-0949">S-adenosyl-L-methionine</keyword>
<keyword evidence="8" id="KW-1185">Reference proteome</keyword>
<evidence type="ECO:0000256" key="5">
    <source>
        <dbReference type="PROSITE-ProRule" id="PRU01016"/>
    </source>
</evidence>
<dbReference type="Pfam" id="PF00145">
    <property type="entry name" value="DNA_methylase"/>
    <property type="match status" value="2"/>
</dbReference>
<dbReference type="SUPFAM" id="SSF53335">
    <property type="entry name" value="S-adenosyl-L-methionine-dependent methyltransferases"/>
    <property type="match status" value="1"/>
</dbReference>
<reference evidence="7" key="2">
    <citation type="submission" date="2023-07" db="EMBL/GenBank/DDBJ databases">
        <authorList>
            <consortium name="Lawrence Berkeley National Laboratory"/>
            <person name="Haridas S."/>
            <person name="Hensen N."/>
            <person name="Bonometti L."/>
            <person name="Westerberg I."/>
            <person name="Brannstrom I.O."/>
            <person name="Guillou S."/>
            <person name="Cros-Aarteil S."/>
            <person name="Calhoun S."/>
            <person name="Kuo A."/>
            <person name="Mondo S."/>
            <person name="Pangilinan J."/>
            <person name="Riley R."/>
            <person name="LaButti K."/>
            <person name="Andreopoulos B."/>
            <person name="Lipzen A."/>
            <person name="Chen C."/>
            <person name="Yanf M."/>
            <person name="Daum C."/>
            <person name="Ng V."/>
            <person name="Clum A."/>
            <person name="Steindorff A."/>
            <person name="Ohm R."/>
            <person name="Martin F."/>
            <person name="Silar P."/>
            <person name="Natvig D."/>
            <person name="Lalanne C."/>
            <person name="Gautier V."/>
            <person name="Ament-velasquez S.L."/>
            <person name="Kruys A."/>
            <person name="Hutchinson M.I."/>
            <person name="Powell A.J."/>
            <person name="Barry K."/>
            <person name="Miller A.N."/>
            <person name="Grigoriev I.V."/>
            <person name="Debuchy R."/>
            <person name="Gladieux P."/>
            <person name="Thoren M.H."/>
            <person name="Johannesson H."/>
        </authorList>
    </citation>
    <scope>NUCLEOTIDE SEQUENCE</scope>
    <source>
        <strain evidence="7">FGSC 1904</strain>
    </source>
</reference>
<feature type="compositionally biased region" description="Gly residues" evidence="6">
    <location>
        <begin position="882"/>
        <end position="892"/>
    </location>
</feature>
<dbReference type="Gene3D" id="3.90.120.10">
    <property type="entry name" value="DNA Methylase, subunit A, domain 2"/>
    <property type="match status" value="1"/>
</dbReference>
<dbReference type="PROSITE" id="PS51679">
    <property type="entry name" value="SAM_MT_C5"/>
    <property type="match status" value="1"/>
</dbReference>
<dbReference type="EMBL" id="JAUTDP010000014">
    <property type="protein sequence ID" value="KAK3388831.1"/>
    <property type="molecule type" value="Genomic_DNA"/>
</dbReference>
<feature type="active site" evidence="5">
    <location>
        <position position="357"/>
    </location>
</feature>
<accession>A0AAE0NW80</accession>
<keyword evidence="3 5" id="KW-0808">Transferase</keyword>
<dbReference type="AlphaFoldDB" id="A0AAE0NW80"/>
<evidence type="ECO:0000313" key="7">
    <source>
        <dbReference type="EMBL" id="KAK3388831.1"/>
    </source>
</evidence>
<feature type="region of interest" description="Disordered" evidence="6">
    <location>
        <begin position="694"/>
        <end position="788"/>
    </location>
</feature>
<dbReference type="GO" id="GO:0005634">
    <property type="term" value="C:nucleus"/>
    <property type="evidence" value="ECO:0007669"/>
    <property type="project" value="TreeGrafter"/>
</dbReference>
<gene>
    <name evidence="7" type="ORF">B0T20DRAFT_86515</name>
</gene>
<feature type="region of interest" description="Disordered" evidence="6">
    <location>
        <begin position="810"/>
        <end position="904"/>
    </location>
</feature>
<comment type="similarity">
    <text evidence="5">Belongs to the class I-like SAM-binding methyltransferase superfamily. C5-methyltransferase family.</text>
</comment>
<reference evidence="7" key="1">
    <citation type="journal article" date="2023" name="Mol. Phylogenet. Evol.">
        <title>Genome-scale phylogeny and comparative genomics of the fungal order Sordariales.</title>
        <authorList>
            <person name="Hensen N."/>
            <person name="Bonometti L."/>
            <person name="Westerberg I."/>
            <person name="Brannstrom I.O."/>
            <person name="Guillou S."/>
            <person name="Cros-Aarteil S."/>
            <person name="Calhoun S."/>
            <person name="Haridas S."/>
            <person name="Kuo A."/>
            <person name="Mondo S."/>
            <person name="Pangilinan J."/>
            <person name="Riley R."/>
            <person name="LaButti K."/>
            <person name="Andreopoulos B."/>
            <person name="Lipzen A."/>
            <person name="Chen C."/>
            <person name="Yan M."/>
            <person name="Daum C."/>
            <person name="Ng V."/>
            <person name="Clum A."/>
            <person name="Steindorff A."/>
            <person name="Ohm R.A."/>
            <person name="Martin F."/>
            <person name="Silar P."/>
            <person name="Natvig D.O."/>
            <person name="Lalanne C."/>
            <person name="Gautier V."/>
            <person name="Ament-Velasquez S.L."/>
            <person name="Kruys A."/>
            <person name="Hutchinson M.I."/>
            <person name="Powell A.J."/>
            <person name="Barry K."/>
            <person name="Miller A.N."/>
            <person name="Grigoriev I.V."/>
            <person name="Debuchy R."/>
            <person name="Gladieux P."/>
            <person name="Hiltunen Thoren M."/>
            <person name="Johannesson H."/>
        </authorList>
    </citation>
    <scope>NUCLEOTIDE SEQUENCE</scope>
    <source>
        <strain evidence="7">FGSC 1904</strain>
    </source>
</reference>
<dbReference type="Proteomes" id="UP001281003">
    <property type="component" value="Unassembled WGS sequence"/>
</dbReference>
<dbReference type="PANTHER" id="PTHR10629:SF52">
    <property type="entry name" value="DNA (CYTOSINE-5)-METHYLTRANSFERASE 1"/>
    <property type="match status" value="1"/>
</dbReference>
<protein>
    <recommendedName>
        <fullName evidence="1">DNA (cytosine-5-)-methyltransferase</fullName>
        <ecNumber evidence="1">2.1.1.37</ecNumber>
    </recommendedName>
</protein>
<keyword evidence="2 5" id="KW-0489">Methyltransferase</keyword>
<dbReference type="EC" id="2.1.1.37" evidence="1"/>
<dbReference type="GO" id="GO:0044027">
    <property type="term" value="P:negative regulation of gene expression via chromosomal CpG island methylation"/>
    <property type="evidence" value="ECO:0007669"/>
    <property type="project" value="TreeGrafter"/>
</dbReference>
<evidence type="ECO:0000256" key="1">
    <source>
        <dbReference type="ARBA" id="ARBA00011975"/>
    </source>
</evidence>
<evidence type="ECO:0000256" key="6">
    <source>
        <dbReference type="SAM" id="MobiDB-lite"/>
    </source>
</evidence>
<dbReference type="PRINTS" id="PR00105">
    <property type="entry name" value="C5METTRFRASE"/>
</dbReference>
<name>A0AAE0NW80_SORBR</name>
<dbReference type="InterPro" id="IPR029063">
    <property type="entry name" value="SAM-dependent_MTases_sf"/>
</dbReference>
<proteinExistence type="inferred from homology"/>
<dbReference type="InterPro" id="IPR001525">
    <property type="entry name" value="C5_MeTfrase"/>
</dbReference>